<keyword evidence="2" id="KW-0456">Lyase</keyword>
<dbReference type="RefSeq" id="WP_265419204.1">
    <property type="nucleotide sequence ID" value="NZ_CP093443.1"/>
</dbReference>
<proteinExistence type="predicted"/>
<dbReference type="CDD" id="cd03416">
    <property type="entry name" value="CbiX_SirB_N"/>
    <property type="match status" value="1"/>
</dbReference>
<dbReference type="Proteomes" id="UP001064879">
    <property type="component" value="Chromosome"/>
</dbReference>
<sequence length="314" mass="32113">MTALPSLGLISHGTSSPEGQALIEALAAAVADDLRTRGLVGEVMLGHVDVQQPDVAEVLDRLPHDRPVVLVPLLLSPGYHVHVDLAEAVAQAGGPAAPNAPSAGDTATASAASAGGSVAPSAPSAVAQAARTDGADAPARDIRLAPTLGPDPRLATILADRLPPLRDGDEVVLAAAGSSDERANESCREMGQMLSHEIGRPVAVGFHAGGGVKLKGIVEQKFSQDEERGEWLVLANYLLAPGFFDDLGRGLIADTGSVLAPPLLTRQSEEQPPVSSSSAQPDPGSAISESDIIPGGSVPNLLVDIVRDRFLAVL</sequence>
<name>A0ABY5SQ31_9MICO</name>
<accession>A0ABY5SQ31</accession>
<dbReference type="InterPro" id="IPR002762">
    <property type="entry name" value="CbiX-like"/>
</dbReference>
<feature type="region of interest" description="Disordered" evidence="3">
    <location>
        <begin position="93"/>
        <end position="147"/>
    </location>
</feature>
<evidence type="ECO:0000313" key="5">
    <source>
        <dbReference type="Proteomes" id="UP001064879"/>
    </source>
</evidence>
<dbReference type="PANTHER" id="PTHR33542:SF5">
    <property type="entry name" value="FERROCHELATASE CHE1"/>
    <property type="match status" value="1"/>
</dbReference>
<dbReference type="EMBL" id="CP093443">
    <property type="protein sequence ID" value="UVI36638.1"/>
    <property type="molecule type" value="Genomic_DNA"/>
</dbReference>
<feature type="compositionally biased region" description="Low complexity" evidence="3">
    <location>
        <begin position="270"/>
        <end position="281"/>
    </location>
</feature>
<feature type="region of interest" description="Disordered" evidence="3">
    <location>
        <begin position="266"/>
        <end position="292"/>
    </location>
</feature>
<dbReference type="InterPro" id="IPR050963">
    <property type="entry name" value="Sirohydro_Cobaltochel/CbiX"/>
</dbReference>
<evidence type="ECO:0000313" key="4">
    <source>
        <dbReference type="EMBL" id="UVI36638.1"/>
    </source>
</evidence>
<protein>
    <submittedName>
        <fullName evidence="4">Cobalamin biosynthesis protein CbiX</fullName>
    </submittedName>
</protein>
<evidence type="ECO:0000256" key="3">
    <source>
        <dbReference type="SAM" id="MobiDB-lite"/>
    </source>
</evidence>
<organism evidence="4 5">
    <name type="scientific">Brevibacterium spongiae</name>
    <dbReference type="NCBI Taxonomy" id="2909672"/>
    <lineage>
        <taxon>Bacteria</taxon>
        <taxon>Bacillati</taxon>
        <taxon>Actinomycetota</taxon>
        <taxon>Actinomycetes</taxon>
        <taxon>Micrococcales</taxon>
        <taxon>Brevibacteriaceae</taxon>
        <taxon>Brevibacterium</taxon>
    </lineage>
</organism>
<dbReference type="Pfam" id="PF01903">
    <property type="entry name" value="CbiX"/>
    <property type="match status" value="1"/>
</dbReference>
<feature type="compositionally biased region" description="Low complexity" evidence="3">
    <location>
        <begin position="93"/>
        <end position="130"/>
    </location>
</feature>
<dbReference type="Gene3D" id="3.40.50.1400">
    <property type="match status" value="2"/>
</dbReference>
<gene>
    <name evidence="4" type="ORF">L1F31_02920</name>
</gene>
<evidence type="ECO:0000256" key="2">
    <source>
        <dbReference type="ARBA" id="ARBA00023239"/>
    </source>
</evidence>
<reference evidence="4" key="1">
    <citation type="submission" date="2022-03" db="EMBL/GenBank/DDBJ databases">
        <title>Brevibacterium spongiae sp. nov., isolated from marine sponge.</title>
        <authorList>
            <person name="Li Z."/>
            <person name="Zhang M."/>
        </authorList>
    </citation>
    <scope>NUCLEOTIDE SEQUENCE</scope>
    <source>
        <strain evidence="4">WHS-Z9</strain>
    </source>
</reference>
<evidence type="ECO:0000256" key="1">
    <source>
        <dbReference type="ARBA" id="ARBA00022723"/>
    </source>
</evidence>
<dbReference type="PANTHER" id="PTHR33542">
    <property type="entry name" value="SIROHYDROCHLORIN FERROCHELATASE, CHLOROPLASTIC"/>
    <property type="match status" value="1"/>
</dbReference>
<dbReference type="SUPFAM" id="SSF53800">
    <property type="entry name" value="Chelatase"/>
    <property type="match status" value="1"/>
</dbReference>
<keyword evidence="5" id="KW-1185">Reference proteome</keyword>
<keyword evidence="1" id="KW-0479">Metal-binding</keyword>